<evidence type="ECO:0000313" key="10">
    <source>
        <dbReference type="Proteomes" id="UP000318571"/>
    </source>
</evidence>
<dbReference type="InterPro" id="IPR002129">
    <property type="entry name" value="PyrdxlP-dep_de-COase"/>
</dbReference>
<name>A0A553NPF9_TIGCA</name>
<dbReference type="Pfam" id="PF00282">
    <property type="entry name" value="Pyridoxal_deC"/>
    <property type="match status" value="1"/>
</dbReference>
<dbReference type="GO" id="GO:0042423">
    <property type="term" value="P:catecholamine biosynthetic process"/>
    <property type="evidence" value="ECO:0007669"/>
    <property type="project" value="UniProtKB-KW"/>
</dbReference>
<evidence type="ECO:0000256" key="1">
    <source>
        <dbReference type="ARBA" id="ARBA00001933"/>
    </source>
</evidence>
<reference evidence="9 10" key="1">
    <citation type="journal article" date="2018" name="Nat. Ecol. Evol.">
        <title>Genomic signatures of mitonuclear coevolution across populations of Tigriopus californicus.</title>
        <authorList>
            <person name="Barreto F.S."/>
            <person name="Watson E.T."/>
            <person name="Lima T.G."/>
            <person name="Willett C.S."/>
            <person name="Edmands S."/>
            <person name="Li W."/>
            <person name="Burton R.S."/>
        </authorList>
    </citation>
    <scope>NUCLEOTIDE SEQUENCE [LARGE SCALE GENOMIC DNA]</scope>
    <source>
        <strain evidence="9 10">San Diego</strain>
    </source>
</reference>
<dbReference type="InterPro" id="IPR010977">
    <property type="entry name" value="Aromatic_deC"/>
</dbReference>
<dbReference type="PANTHER" id="PTHR11999">
    <property type="entry name" value="GROUP II PYRIDOXAL-5-PHOSPHATE DECARBOXYLASE"/>
    <property type="match status" value="1"/>
</dbReference>
<dbReference type="InterPro" id="IPR015424">
    <property type="entry name" value="PyrdxlP-dep_Trfase"/>
</dbReference>
<dbReference type="GO" id="GO:0006520">
    <property type="term" value="P:amino acid metabolic process"/>
    <property type="evidence" value="ECO:0007669"/>
    <property type="project" value="InterPro"/>
</dbReference>
<keyword evidence="3" id="KW-0127">Catecholamine biosynthesis</keyword>
<evidence type="ECO:0000256" key="7">
    <source>
        <dbReference type="ARBA" id="ARBA00040968"/>
    </source>
</evidence>
<protein>
    <recommendedName>
        <fullName evidence="7">Aromatic-L-amino-acid decarboxylase</fullName>
        <ecNumber evidence="6">4.1.1.28</ecNumber>
    </recommendedName>
    <alternativeName>
        <fullName evidence="8">DOPA decarboxylase</fullName>
    </alternativeName>
</protein>
<gene>
    <name evidence="9" type="ORF">TCAL_14666</name>
</gene>
<evidence type="ECO:0000256" key="3">
    <source>
        <dbReference type="ARBA" id="ARBA00022584"/>
    </source>
</evidence>
<dbReference type="OMA" id="PQLWLNI"/>
<dbReference type="GO" id="GO:0019752">
    <property type="term" value="P:carboxylic acid metabolic process"/>
    <property type="evidence" value="ECO:0007669"/>
    <property type="project" value="InterPro"/>
</dbReference>
<evidence type="ECO:0000256" key="6">
    <source>
        <dbReference type="ARBA" id="ARBA00038886"/>
    </source>
</evidence>
<dbReference type="EC" id="4.1.1.28" evidence="6"/>
<dbReference type="GO" id="GO:0005737">
    <property type="term" value="C:cytoplasm"/>
    <property type="evidence" value="ECO:0007669"/>
    <property type="project" value="TreeGrafter"/>
</dbReference>
<proteinExistence type="predicted"/>
<accession>A0A553NPF9</accession>
<keyword evidence="10" id="KW-1185">Reference proteome</keyword>
<organism evidence="9 10">
    <name type="scientific">Tigriopus californicus</name>
    <name type="common">Marine copepod</name>
    <dbReference type="NCBI Taxonomy" id="6832"/>
    <lineage>
        <taxon>Eukaryota</taxon>
        <taxon>Metazoa</taxon>
        <taxon>Ecdysozoa</taxon>
        <taxon>Arthropoda</taxon>
        <taxon>Crustacea</taxon>
        <taxon>Multicrustacea</taxon>
        <taxon>Hexanauplia</taxon>
        <taxon>Copepoda</taxon>
        <taxon>Harpacticoida</taxon>
        <taxon>Harpacticidae</taxon>
        <taxon>Tigriopus</taxon>
    </lineage>
</organism>
<dbReference type="Gene3D" id="1.20.1340.10">
    <property type="entry name" value="dopa decarboxylase, N-terminal domain"/>
    <property type="match status" value="1"/>
</dbReference>
<evidence type="ECO:0000256" key="5">
    <source>
        <dbReference type="ARBA" id="ARBA00022898"/>
    </source>
</evidence>
<evidence type="ECO:0000256" key="2">
    <source>
        <dbReference type="ARBA" id="ARBA00011738"/>
    </source>
</evidence>
<keyword evidence="5" id="KW-0663">Pyridoxal phosphate</keyword>
<dbReference type="SUPFAM" id="SSF53383">
    <property type="entry name" value="PLP-dependent transferases"/>
    <property type="match status" value="1"/>
</dbReference>
<sequence length="74" mass="8518">MKDVERVIMPGVTHWHSPQFHAYFSAANSYPPQLWLNILSDGHRVHRILLDSSPACTELEMVMMNWLGQNVELA</sequence>
<keyword evidence="4" id="KW-0210">Decarboxylase</keyword>
<dbReference type="GO" id="GO:0030170">
    <property type="term" value="F:pyridoxal phosphate binding"/>
    <property type="evidence" value="ECO:0007669"/>
    <property type="project" value="InterPro"/>
</dbReference>
<evidence type="ECO:0000313" key="9">
    <source>
        <dbReference type="EMBL" id="TRY67290.1"/>
    </source>
</evidence>
<dbReference type="GO" id="GO:0004058">
    <property type="term" value="F:aromatic-L-amino-acid decarboxylase activity"/>
    <property type="evidence" value="ECO:0007669"/>
    <property type="project" value="UniProtKB-EC"/>
</dbReference>
<dbReference type="STRING" id="6832.A0A553NPF9"/>
<comment type="caution">
    <text evidence="9">The sequence shown here is derived from an EMBL/GenBank/DDBJ whole genome shotgun (WGS) entry which is preliminary data.</text>
</comment>
<comment type="cofactor">
    <cofactor evidence="1">
        <name>pyridoxal 5'-phosphate</name>
        <dbReference type="ChEBI" id="CHEBI:597326"/>
    </cofactor>
</comment>
<dbReference type="EMBL" id="VCGU01000011">
    <property type="protein sequence ID" value="TRY67290.1"/>
    <property type="molecule type" value="Genomic_DNA"/>
</dbReference>
<comment type="subunit">
    <text evidence="2">Homodimer.</text>
</comment>
<dbReference type="PANTHER" id="PTHR11999:SF167">
    <property type="entry name" value="AROMATIC-L-AMINO-ACID DECARBOXYLASE"/>
    <property type="match status" value="1"/>
</dbReference>
<evidence type="ECO:0000256" key="8">
    <source>
        <dbReference type="ARBA" id="ARBA00041275"/>
    </source>
</evidence>
<dbReference type="PRINTS" id="PR00800">
    <property type="entry name" value="YHDCRBOXLASE"/>
</dbReference>
<keyword evidence="4" id="KW-0456">Lyase</keyword>
<dbReference type="AlphaFoldDB" id="A0A553NPF9"/>
<evidence type="ECO:0000256" key="4">
    <source>
        <dbReference type="ARBA" id="ARBA00022793"/>
    </source>
</evidence>
<dbReference type="Proteomes" id="UP000318571">
    <property type="component" value="Chromosome 4"/>
</dbReference>